<evidence type="ECO:0000313" key="2">
    <source>
        <dbReference type="EMBL" id="MFD2033801.1"/>
    </source>
</evidence>
<comment type="caution">
    <text evidence="2">The sequence shown here is derived from an EMBL/GenBank/DDBJ whole genome shotgun (WGS) entry which is preliminary data.</text>
</comment>
<dbReference type="InterPro" id="IPR046532">
    <property type="entry name" value="DUF6597"/>
</dbReference>
<organism evidence="2 3">
    <name type="scientific">Belliella marina</name>
    <dbReference type="NCBI Taxonomy" id="1644146"/>
    <lineage>
        <taxon>Bacteria</taxon>
        <taxon>Pseudomonadati</taxon>
        <taxon>Bacteroidota</taxon>
        <taxon>Cytophagia</taxon>
        <taxon>Cytophagales</taxon>
        <taxon>Cyclobacteriaceae</taxon>
        <taxon>Belliella</taxon>
    </lineage>
</organism>
<accession>A0ABW4VI74</accession>
<sequence length="247" mass="29024">MKYREIKPNGFLMNFIDSFWEYETSETDIEHTIIPDGYFDLIAEFDKKTLKLVKLTGVWTKPINVHIPKSTKIFGIRFKLLATEYLFHQTIKSILNTAEILPLNFWNIDTYQSDGFEKFVADISKHLENSTKHLKEIDNRKLKLFELVYGTQNLTVEKLSENVCWSSRQINRYFNQQFGFSLKTFLNIVRCNASYSSISEGEIFPNEYYFDQAHFIKEIKKHTGTTPGELSKNKNVRFLQLATKSEK</sequence>
<reference evidence="3" key="1">
    <citation type="journal article" date="2019" name="Int. J. Syst. Evol. Microbiol.">
        <title>The Global Catalogue of Microorganisms (GCM) 10K type strain sequencing project: providing services to taxonomists for standard genome sequencing and annotation.</title>
        <authorList>
            <consortium name="The Broad Institute Genomics Platform"/>
            <consortium name="The Broad Institute Genome Sequencing Center for Infectious Disease"/>
            <person name="Wu L."/>
            <person name="Ma J."/>
        </authorList>
    </citation>
    <scope>NUCLEOTIDE SEQUENCE [LARGE SCALE GENOMIC DNA]</scope>
    <source>
        <strain evidence="3">CGMCC 1.15180</strain>
    </source>
</reference>
<dbReference type="Gene3D" id="1.10.10.60">
    <property type="entry name" value="Homeodomain-like"/>
    <property type="match status" value="1"/>
</dbReference>
<evidence type="ECO:0000313" key="3">
    <source>
        <dbReference type="Proteomes" id="UP001597361"/>
    </source>
</evidence>
<name>A0ABW4VI74_9BACT</name>
<proteinExistence type="predicted"/>
<protein>
    <submittedName>
        <fullName evidence="2">DUF6597 domain-containing transcriptional factor</fullName>
    </submittedName>
</protein>
<evidence type="ECO:0000259" key="1">
    <source>
        <dbReference type="PROSITE" id="PS01124"/>
    </source>
</evidence>
<keyword evidence="3" id="KW-1185">Reference proteome</keyword>
<dbReference type="PROSITE" id="PS01124">
    <property type="entry name" value="HTH_ARAC_FAMILY_2"/>
    <property type="match status" value="1"/>
</dbReference>
<gene>
    <name evidence="2" type="ORF">ACFSKL_03310</name>
</gene>
<dbReference type="InterPro" id="IPR018060">
    <property type="entry name" value="HTH_AraC"/>
</dbReference>
<dbReference type="RefSeq" id="WP_376883491.1">
    <property type="nucleotide sequence ID" value="NZ_JBHUHR010000008.1"/>
</dbReference>
<dbReference type="EMBL" id="JBHUHR010000008">
    <property type="protein sequence ID" value="MFD2033801.1"/>
    <property type="molecule type" value="Genomic_DNA"/>
</dbReference>
<feature type="domain" description="HTH araC/xylS-type" evidence="1">
    <location>
        <begin position="139"/>
        <end position="233"/>
    </location>
</feature>
<dbReference type="SMART" id="SM00342">
    <property type="entry name" value="HTH_ARAC"/>
    <property type="match status" value="1"/>
</dbReference>
<dbReference type="Pfam" id="PF20240">
    <property type="entry name" value="DUF6597"/>
    <property type="match status" value="1"/>
</dbReference>
<dbReference type="Proteomes" id="UP001597361">
    <property type="component" value="Unassembled WGS sequence"/>
</dbReference>